<dbReference type="EMBL" id="BGPR01000023">
    <property type="protein sequence ID" value="GBL80843.1"/>
    <property type="molecule type" value="Genomic_DNA"/>
</dbReference>
<sequence length="116" mass="13191">MSGVSPQIKILQHVGKPHSYSEVQLNFRKIRPELRVCPQTLNRNLTREKMQVRIRKSSRDFSGFCPTDKQKPKTNFLSNAKCLVQSIGISFHKASKVRRPPFILTIATSTKADLAL</sequence>
<dbReference type="Proteomes" id="UP000499080">
    <property type="component" value="Unassembled WGS sequence"/>
</dbReference>
<accession>A0A4Y2ALZ4</accession>
<gene>
    <name evidence="1" type="ORF">AVEN_26267_1</name>
</gene>
<evidence type="ECO:0000313" key="2">
    <source>
        <dbReference type="Proteomes" id="UP000499080"/>
    </source>
</evidence>
<comment type="caution">
    <text evidence="1">The sequence shown here is derived from an EMBL/GenBank/DDBJ whole genome shotgun (WGS) entry which is preliminary data.</text>
</comment>
<name>A0A4Y2ALZ4_ARAVE</name>
<evidence type="ECO:0000313" key="1">
    <source>
        <dbReference type="EMBL" id="GBL80843.1"/>
    </source>
</evidence>
<protein>
    <submittedName>
        <fullName evidence="1">Uncharacterized protein</fullName>
    </submittedName>
</protein>
<proteinExistence type="predicted"/>
<organism evidence="1 2">
    <name type="scientific">Araneus ventricosus</name>
    <name type="common">Orbweaver spider</name>
    <name type="synonym">Epeira ventricosa</name>
    <dbReference type="NCBI Taxonomy" id="182803"/>
    <lineage>
        <taxon>Eukaryota</taxon>
        <taxon>Metazoa</taxon>
        <taxon>Ecdysozoa</taxon>
        <taxon>Arthropoda</taxon>
        <taxon>Chelicerata</taxon>
        <taxon>Arachnida</taxon>
        <taxon>Araneae</taxon>
        <taxon>Araneomorphae</taxon>
        <taxon>Entelegynae</taxon>
        <taxon>Araneoidea</taxon>
        <taxon>Araneidae</taxon>
        <taxon>Araneus</taxon>
    </lineage>
</organism>
<reference evidence="1 2" key="1">
    <citation type="journal article" date="2019" name="Sci. Rep.">
        <title>Orb-weaving spider Araneus ventricosus genome elucidates the spidroin gene catalogue.</title>
        <authorList>
            <person name="Kono N."/>
            <person name="Nakamura H."/>
            <person name="Ohtoshi R."/>
            <person name="Moran D.A.P."/>
            <person name="Shinohara A."/>
            <person name="Yoshida Y."/>
            <person name="Fujiwara M."/>
            <person name="Mori M."/>
            <person name="Tomita M."/>
            <person name="Arakawa K."/>
        </authorList>
    </citation>
    <scope>NUCLEOTIDE SEQUENCE [LARGE SCALE GENOMIC DNA]</scope>
</reference>
<keyword evidence="2" id="KW-1185">Reference proteome</keyword>
<dbReference type="AlphaFoldDB" id="A0A4Y2ALZ4"/>